<dbReference type="SMR" id="A0A194VMJ4"/>
<dbReference type="Pfam" id="PF02458">
    <property type="entry name" value="Transferase"/>
    <property type="match status" value="1"/>
</dbReference>
<accession>A0A194VMJ4</accession>
<dbReference type="AlphaFoldDB" id="A0A194VMJ4"/>
<sequence length="403" mass="45111">MFGHLEPNEHGDFSIVKTPSSTVKLVTQWLDDPEDGFPSYSDLEKAKFTSQSLGDISRLTIEGMTMGCRSPPDTKPAMTGFQLNFIPGGLIFTVHKHHAALDIAGTTSLIHQIAGNCKAILTGTPAPNWEESLMDRSRFITDIPENDLLHPPAAPGRHPDWHPCSWLLFHLPRSKAAVLKSLATPSNGKWISTHDALTAFLWRIISKHRARIYMPDLSTPALFFEAINMRDRLTPQLPAMYQGNALSAGVSTDQPCPLTLADVISEVPLYQVAEFIRQITTSATQEKLTKTLEALAPFRDKWKLHPRLDAIPPMSLVVTDWRKADICNADFGFGQPVAFRQLSDIVIENMMVIYPPLKIDNDPDKGVEIMVPFERHAVDTLIEDEDMRNFFEFRGFEACPPEN</sequence>
<evidence type="ECO:0000256" key="1">
    <source>
        <dbReference type="ARBA" id="ARBA00022679"/>
    </source>
</evidence>
<keyword evidence="3" id="KW-1185">Reference proteome</keyword>
<reference evidence="2" key="1">
    <citation type="submission" date="2014-12" db="EMBL/GenBank/DDBJ databases">
        <title>Genome Sequence of Valsa Canker Pathogens Uncovers a Specific Adaption of Colonization on Woody Bark.</title>
        <authorList>
            <person name="Yin Z."/>
            <person name="Liu H."/>
            <person name="Gao X."/>
            <person name="Li Z."/>
            <person name="Song N."/>
            <person name="Ke X."/>
            <person name="Dai Q."/>
            <person name="Wu Y."/>
            <person name="Sun Y."/>
            <person name="Xu J.-R."/>
            <person name="Kang Z.K."/>
            <person name="Wang L."/>
            <person name="Huang L."/>
        </authorList>
    </citation>
    <scope>NUCLEOTIDE SEQUENCE [LARGE SCALE GENOMIC DNA]</scope>
    <source>
        <strain evidence="2">03-8</strain>
    </source>
</reference>
<protein>
    <submittedName>
        <fullName evidence="2">Trichothecene 3-O-acetyltransferase</fullName>
    </submittedName>
</protein>
<dbReference type="EMBL" id="CM003098">
    <property type="protein sequence ID" value="KUI65222.1"/>
    <property type="molecule type" value="Genomic_DNA"/>
</dbReference>
<dbReference type="OrthoDB" id="671439at2759"/>
<dbReference type="Proteomes" id="UP000078559">
    <property type="component" value="Chromosome 1"/>
</dbReference>
<dbReference type="GO" id="GO:0016740">
    <property type="term" value="F:transferase activity"/>
    <property type="evidence" value="ECO:0007669"/>
    <property type="project" value="UniProtKB-KW"/>
</dbReference>
<evidence type="ECO:0000313" key="3">
    <source>
        <dbReference type="Proteomes" id="UP000078559"/>
    </source>
</evidence>
<proteinExistence type="predicted"/>
<organism evidence="2 3">
    <name type="scientific">Cytospora mali</name>
    <name type="common">Apple Valsa canker fungus</name>
    <name type="synonym">Valsa mali</name>
    <dbReference type="NCBI Taxonomy" id="578113"/>
    <lineage>
        <taxon>Eukaryota</taxon>
        <taxon>Fungi</taxon>
        <taxon>Dikarya</taxon>
        <taxon>Ascomycota</taxon>
        <taxon>Pezizomycotina</taxon>
        <taxon>Sordariomycetes</taxon>
        <taxon>Sordariomycetidae</taxon>
        <taxon>Diaporthales</taxon>
        <taxon>Cytosporaceae</taxon>
        <taxon>Cytospora</taxon>
    </lineage>
</organism>
<dbReference type="InterPro" id="IPR023213">
    <property type="entry name" value="CAT-like_dom_sf"/>
</dbReference>
<name>A0A194VMJ4_CYTMA</name>
<dbReference type="PANTHER" id="PTHR31896:SF13">
    <property type="entry name" value="TRICHOTHECENE 3-O-ACETYLTRANSFERASE"/>
    <property type="match status" value="1"/>
</dbReference>
<keyword evidence="1" id="KW-0808">Transferase</keyword>
<dbReference type="PANTHER" id="PTHR31896">
    <property type="entry name" value="FAMILY REGULATORY PROTEIN, PUTATIVE (AFU_ORTHOLOGUE AFUA_3G14730)-RELATED"/>
    <property type="match status" value="1"/>
</dbReference>
<gene>
    <name evidence="2" type="ORF">VM1G_00037</name>
</gene>
<dbReference type="InterPro" id="IPR051283">
    <property type="entry name" value="Sec_Metabolite_Acyltrans"/>
</dbReference>
<dbReference type="Gene3D" id="3.30.559.10">
    <property type="entry name" value="Chloramphenicol acetyltransferase-like domain"/>
    <property type="match status" value="2"/>
</dbReference>
<evidence type="ECO:0000313" key="2">
    <source>
        <dbReference type="EMBL" id="KUI65222.1"/>
    </source>
</evidence>